<organism evidence="1 2">
    <name type="scientific">Spartinivicinus poritis</name>
    <dbReference type="NCBI Taxonomy" id="2994640"/>
    <lineage>
        <taxon>Bacteria</taxon>
        <taxon>Pseudomonadati</taxon>
        <taxon>Pseudomonadota</taxon>
        <taxon>Gammaproteobacteria</taxon>
        <taxon>Oceanospirillales</taxon>
        <taxon>Zooshikellaceae</taxon>
        <taxon>Spartinivicinus</taxon>
    </lineage>
</organism>
<gene>
    <name evidence="1" type="ORF">ORQ98_07420</name>
</gene>
<evidence type="ECO:0000313" key="1">
    <source>
        <dbReference type="EMBL" id="MDE1461795.1"/>
    </source>
</evidence>
<dbReference type="RefSeq" id="WP_274688151.1">
    <property type="nucleotide sequence ID" value="NZ_JAPMOU010000006.1"/>
</dbReference>
<evidence type="ECO:0000313" key="2">
    <source>
        <dbReference type="Proteomes" id="UP001528823"/>
    </source>
</evidence>
<dbReference type="EMBL" id="JAPMOU010000006">
    <property type="protein sequence ID" value="MDE1461795.1"/>
    <property type="molecule type" value="Genomic_DNA"/>
</dbReference>
<proteinExistence type="predicted"/>
<name>A0ABT5U613_9GAMM</name>
<comment type="caution">
    <text evidence="1">The sequence shown here is derived from an EMBL/GenBank/DDBJ whole genome shotgun (WGS) entry which is preliminary data.</text>
</comment>
<accession>A0ABT5U613</accession>
<sequence length="304" mass="36201">MLDIYQLEDKYQQRLDIFLYEYLKSSSDYFQIAELRQYFQNNSVDFERLPNWSILRLLNHQENDCCIDMQAIRNLVEYFYEPIFLKGLNKQHQFSYLSSIEKNVYIQIDQELIDKSTPILLETFHHRWIFSLIPMLISMVAKQLGIKKAVLLRRHTEVEHRLECIRTYLGEIHQVEVVLIAFEDNWYRNLIEEITDDTIVVYFGDMSPALFPKKSKLADTDRYLMLTDATSDSYLVRAFSFADKLANRLKLSHALLNHYQSNHFVLHLSQQQNIFSCPAIDWMFWPALELFSKEKYPIKTANAI</sequence>
<protein>
    <submittedName>
        <fullName evidence="1">Uncharacterized protein</fullName>
    </submittedName>
</protein>
<dbReference type="Proteomes" id="UP001528823">
    <property type="component" value="Unassembled WGS sequence"/>
</dbReference>
<keyword evidence="2" id="KW-1185">Reference proteome</keyword>
<reference evidence="1 2" key="1">
    <citation type="submission" date="2022-11" db="EMBL/GenBank/DDBJ databases">
        <title>Spartinivicinus poritis sp. nov., isolated from scleractinian coral Porites lutea.</title>
        <authorList>
            <person name="Zhang G."/>
            <person name="Cai L."/>
            <person name="Wei Q."/>
        </authorList>
    </citation>
    <scope>NUCLEOTIDE SEQUENCE [LARGE SCALE GENOMIC DNA]</scope>
    <source>
        <strain evidence="1 2">A2-2</strain>
    </source>
</reference>